<dbReference type="Gene3D" id="3.40.190.290">
    <property type="match status" value="1"/>
</dbReference>
<dbReference type="SUPFAM" id="SSF46785">
    <property type="entry name" value="Winged helix' DNA-binding domain"/>
    <property type="match status" value="1"/>
</dbReference>
<dbReference type="Pfam" id="PF00126">
    <property type="entry name" value="HTH_1"/>
    <property type="match status" value="1"/>
</dbReference>
<comment type="similarity">
    <text evidence="1">Belongs to the LysR transcriptional regulatory family.</text>
</comment>
<dbReference type="PANTHER" id="PTHR30427">
    <property type="entry name" value="TRANSCRIPTIONAL ACTIVATOR PROTEIN LYSR"/>
    <property type="match status" value="1"/>
</dbReference>
<organism evidence="6 7">
    <name type="scientific">Azospirillum picis</name>
    <dbReference type="NCBI Taxonomy" id="488438"/>
    <lineage>
        <taxon>Bacteria</taxon>
        <taxon>Pseudomonadati</taxon>
        <taxon>Pseudomonadota</taxon>
        <taxon>Alphaproteobacteria</taxon>
        <taxon>Rhodospirillales</taxon>
        <taxon>Azospirillaceae</taxon>
        <taxon>Azospirillum</taxon>
    </lineage>
</organism>
<dbReference type="SUPFAM" id="SSF53850">
    <property type="entry name" value="Periplasmic binding protein-like II"/>
    <property type="match status" value="1"/>
</dbReference>
<dbReference type="RefSeq" id="WP_209983672.1">
    <property type="nucleotide sequence ID" value="NZ_JAGINO010000012.1"/>
</dbReference>
<protein>
    <submittedName>
        <fullName evidence="6">DNA-binding transcriptional LysR family regulator</fullName>
    </submittedName>
</protein>
<proteinExistence type="inferred from homology"/>
<accession>A0ABU0MMH1</accession>
<dbReference type="PANTHER" id="PTHR30427:SF1">
    <property type="entry name" value="TRANSCRIPTIONAL ACTIVATOR PROTEIN LYSR"/>
    <property type="match status" value="1"/>
</dbReference>
<keyword evidence="4" id="KW-0804">Transcription</keyword>
<dbReference type="InterPro" id="IPR036388">
    <property type="entry name" value="WH-like_DNA-bd_sf"/>
</dbReference>
<evidence type="ECO:0000313" key="6">
    <source>
        <dbReference type="EMBL" id="MDQ0534632.1"/>
    </source>
</evidence>
<name>A0ABU0MMH1_9PROT</name>
<evidence type="ECO:0000256" key="1">
    <source>
        <dbReference type="ARBA" id="ARBA00009437"/>
    </source>
</evidence>
<reference evidence="6 7" key="1">
    <citation type="submission" date="2023-07" db="EMBL/GenBank/DDBJ databases">
        <title>Genomic Encyclopedia of Type Strains, Phase IV (KMG-IV): sequencing the most valuable type-strain genomes for metagenomic binning, comparative biology and taxonomic classification.</title>
        <authorList>
            <person name="Goeker M."/>
        </authorList>
    </citation>
    <scope>NUCLEOTIDE SEQUENCE [LARGE SCALE GENOMIC DNA]</scope>
    <source>
        <strain evidence="6 7">DSM 19922</strain>
    </source>
</reference>
<evidence type="ECO:0000256" key="4">
    <source>
        <dbReference type="ARBA" id="ARBA00023163"/>
    </source>
</evidence>
<dbReference type="CDD" id="cd08415">
    <property type="entry name" value="PBP2_LysR_opines_like"/>
    <property type="match status" value="1"/>
</dbReference>
<dbReference type="Proteomes" id="UP001244552">
    <property type="component" value="Unassembled WGS sequence"/>
</dbReference>
<dbReference type="InterPro" id="IPR037424">
    <property type="entry name" value="NocR_PBP2"/>
</dbReference>
<dbReference type="InterPro" id="IPR000847">
    <property type="entry name" value="LysR_HTH_N"/>
</dbReference>
<gene>
    <name evidence="6" type="ORF">QO018_003509</name>
</gene>
<dbReference type="InterPro" id="IPR036390">
    <property type="entry name" value="WH_DNA-bd_sf"/>
</dbReference>
<sequence length="319" mass="34865">MINLRQIEAFRAIMLTGGITSAAELMNVSQPAVSRLISDLQHALKLKLFERRGPRVTPTSEAMSLFRVVDRSFVGLDLIEQTARDLTARRTGTLRIASMPALGAGFLPRYLASFLAERPLVDINLRGSTSPTILEWVATGQCELGFANATTNHIAVTVKRIPGGLPSVAILPPDHPLTAKQVLVPGDFAGERFISNTTGTLFRHRVDAVFAAHEVSRIMYAEVQLTMTNCAMVAAGYGVSIVDPFSAYEYAHHGLVVRPFAPRVDFDVTILHSAQNPLSMIAEEFLAGFLEQTKRFRAEIGDPDETAKRLGIFDYNIGG</sequence>
<keyword evidence="3 6" id="KW-0238">DNA-binding</keyword>
<evidence type="ECO:0000313" key="7">
    <source>
        <dbReference type="Proteomes" id="UP001244552"/>
    </source>
</evidence>
<dbReference type="Gene3D" id="1.10.10.10">
    <property type="entry name" value="Winged helix-like DNA-binding domain superfamily/Winged helix DNA-binding domain"/>
    <property type="match status" value="1"/>
</dbReference>
<feature type="domain" description="HTH lysR-type" evidence="5">
    <location>
        <begin position="2"/>
        <end position="59"/>
    </location>
</feature>
<evidence type="ECO:0000256" key="3">
    <source>
        <dbReference type="ARBA" id="ARBA00023125"/>
    </source>
</evidence>
<dbReference type="PRINTS" id="PR00039">
    <property type="entry name" value="HTHLYSR"/>
</dbReference>
<evidence type="ECO:0000256" key="2">
    <source>
        <dbReference type="ARBA" id="ARBA00023015"/>
    </source>
</evidence>
<dbReference type="PROSITE" id="PS50931">
    <property type="entry name" value="HTH_LYSR"/>
    <property type="match status" value="1"/>
</dbReference>
<dbReference type="EMBL" id="JAUSVU010000013">
    <property type="protein sequence ID" value="MDQ0534632.1"/>
    <property type="molecule type" value="Genomic_DNA"/>
</dbReference>
<dbReference type="Pfam" id="PF03466">
    <property type="entry name" value="LysR_substrate"/>
    <property type="match status" value="1"/>
</dbReference>
<dbReference type="InterPro" id="IPR005119">
    <property type="entry name" value="LysR_subst-bd"/>
</dbReference>
<keyword evidence="7" id="KW-1185">Reference proteome</keyword>
<dbReference type="GO" id="GO:0003677">
    <property type="term" value="F:DNA binding"/>
    <property type="evidence" value="ECO:0007669"/>
    <property type="project" value="UniProtKB-KW"/>
</dbReference>
<keyword evidence="2" id="KW-0805">Transcription regulation</keyword>
<comment type="caution">
    <text evidence="6">The sequence shown here is derived from an EMBL/GenBank/DDBJ whole genome shotgun (WGS) entry which is preliminary data.</text>
</comment>
<evidence type="ECO:0000259" key="5">
    <source>
        <dbReference type="PROSITE" id="PS50931"/>
    </source>
</evidence>